<dbReference type="SUPFAM" id="SSF47336">
    <property type="entry name" value="ACP-like"/>
    <property type="match status" value="1"/>
</dbReference>
<evidence type="ECO:0000313" key="4">
    <source>
        <dbReference type="Proteomes" id="UP000540685"/>
    </source>
</evidence>
<reference evidence="3 4" key="1">
    <citation type="submission" date="2020-08" db="EMBL/GenBank/DDBJ databases">
        <title>Sequencing the genomes of 1000 actinobacteria strains.</title>
        <authorList>
            <person name="Klenk H.-P."/>
        </authorList>
    </citation>
    <scope>NUCLEOTIDE SEQUENCE [LARGE SCALE GENOMIC DNA]</scope>
    <source>
        <strain evidence="3 4">DSM 46887</strain>
    </source>
</reference>
<comment type="caution">
    <text evidence="3">The sequence shown here is derived from an EMBL/GenBank/DDBJ whole genome shotgun (WGS) entry which is preliminary data.</text>
</comment>
<keyword evidence="4" id="KW-1185">Reference proteome</keyword>
<dbReference type="InterPro" id="IPR001031">
    <property type="entry name" value="Thioesterase"/>
</dbReference>
<protein>
    <submittedName>
        <fullName evidence="3">Amino acid adenylation domain-containing protein</fullName>
    </submittedName>
</protein>
<dbReference type="GO" id="GO:0031177">
    <property type="term" value="F:phosphopantetheine binding"/>
    <property type="evidence" value="ECO:0007669"/>
    <property type="project" value="TreeGrafter"/>
</dbReference>
<organism evidence="3 4">
    <name type="scientific">Streptosporangium becharense</name>
    <dbReference type="NCBI Taxonomy" id="1816182"/>
    <lineage>
        <taxon>Bacteria</taxon>
        <taxon>Bacillati</taxon>
        <taxon>Actinomycetota</taxon>
        <taxon>Actinomycetes</taxon>
        <taxon>Streptosporangiales</taxon>
        <taxon>Streptosporangiaceae</taxon>
        <taxon>Streptosporangium</taxon>
    </lineage>
</organism>
<dbReference type="Proteomes" id="UP000540685">
    <property type="component" value="Unassembled WGS sequence"/>
</dbReference>
<dbReference type="InterPro" id="IPR025110">
    <property type="entry name" value="AMP-bd_C"/>
</dbReference>
<dbReference type="Gene3D" id="3.40.50.1820">
    <property type="entry name" value="alpha/beta hydrolase"/>
    <property type="match status" value="1"/>
</dbReference>
<dbReference type="InterPro" id="IPR042099">
    <property type="entry name" value="ANL_N_sf"/>
</dbReference>
<dbReference type="Pfam" id="PF00550">
    <property type="entry name" value="PP-binding"/>
    <property type="match status" value="1"/>
</dbReference>
<dbReference type="PROSITE" id="PS00455">
    <property type="entry name" value="AMP_BINDING"/>
    <property type="match status" value="1"/>
</dbReference>
<accession>A0A7W9ME68</accession>
<dbReference type="InterPro" id="IPR045851">
    <property type="entry name" value="AMP-bd_C_sf"/>
</dbReference>
<dbReference type="GO" id="GO:0044550">
    <property type="term" value="P:secondary metabolite biosynthetic process"/>
    <property type="evidence" value="ECO:0007669"/>
    <property type="project" value="TreeGrafter"/>
</dbReference>
<dbReference type="InterPro" id="IPR029058">
    <property type="entry name" value="AB_hydrolase_fold"/>
</dbReference>
<dbReference type="EMBL" id="JACHMP010000001">
    <property type="protein sequence ID" value="MBB5817136.1"/>
    <property type="molecule type" value="Genomic_DNA"/>
</dbReference>
<dbReference type="PANTHER" id="PTHR45527">
    <property type="entry name" value="NONRIBOSOMAL PEPTIDE SYNTHETASE"/>
    <property type="match status" value="1"/>
</dbReference>
<dbReference type="InterPro" id="IPR036736">
    <property type="entry name" value="ACP-like_sf"/>
</dbReference>
<comment type="cofactor">
    <cofactor evidence="1">
        <name>pantetheine 4'-phosphate</name>
        <dbReference type="ChEBI" id="CHEBI:47942"/>
    </cofactor>
</comment>
<dbReference type="SUPFAM" id="SSF56801">
    <property type="entry name" value="Acetyl-CoA synthetase-like"/>
    <property type="match status" value="1"/>
</dbReference>
<dbReference type="Pfam" id="PF00975">
    <property type="entry name" value="Thioesterase"/>
    <property type="match status" value="1"/>
</dbReference>
<dbReference type="Pfam" id="PF00501">
    <property type="entry name" value="AMP-binding"/>
    <property type="match status" value="1"/>
</dbReference>
<dbReference type="AlphaFoldDB" id="A0A7W9ME68"/>
<dbReference type="PANTHER" id="PTHR45527:SF1">
    <property type="entry name" value="FATTY ACID SYNTHASE"/>
    <property type="match status" value="1"/>
</dbReference>
<sequence length="845" mass="89682">MAVSFAFEAVRERARTDGDACAVEDMADGSTLSYSALISRVEETADRLRSAGVGPEQPVAVLLGRSAETVVAMLAVLAVGGAYCPIDPASPPARLEALARRLGALVTISREGVTSSGGQKAPAAKPFSPAAPAYVLHTSGSTGVPKGVAMPYRGLDRLIRWQIADGEPGLRTLHFTATSFDVTFQEVLSTLATGGCLVIAPEETRRDSRALLDTIVNRRIQRLFLPYVALQLLAETSVRTGVVPDSLEHVVTAGERLLITPAIRDFFTALGDCRLDNHFGPTEAHLVTSLTLPGDPAAWPALPAIGTPVDGVVCRVLDDRLQDVPHGEVGELYVEGDCLARGYHRAPAATAERFVASPWGSGRMYRTGDLVRRSDDGTHHFVGRSDDQLKIRGFRVEPGEVEHALVGHPRVVAAAVGLREVLGGISVLVAYVQAEGPLSPREVIDHVRGLLPEYMIPSRVVAVESMPRTTSGKIDRAALAELPLPELTVEPAEDLPRLITDLWVRVLGHDDFAQDDDFFEVGGDSLLATWVVAELSQVIGRPVELSVLLDASTVEDLAAALGTDGPVTAAERHSSQIVTIRQGPSARSLYLVHPLGGELLGYRELARASQAPVRILGIGWAGKPPAFGLSLSEIAATHVEQLRTIQPDGPYLLAGWSFGGVLAYEIAQQLTAAGAAVDFLGLLDANPVIDPITGLPIARTPFLGLLEEVVARLDDRAGAGLEELTSGETWIQLMGTPVSEGASSDYLRAALDTARACMAAAAAYRPRPYAGPVHLFQASGSQSSGADAVRQAEAVAALRELCTGPFTVIPVPGDHWGIMRAEHVSRTAKELDAALERQGSAHNES</sequence>
<proteinExistence type="predicted"/>
<dbReference type="InterPro" id="IPR000873">
    <property type="entry name" value="AMP-dep_synth/lig_dom"/>
</dbReference>
<dbReference type="Gene3D" id="3.30.300.30">
    <property type="match status" value="1"/>
</dbReference>
<dbReference type="InterPro" id="IPR010071">
    <property type="entry name" value="AA_adenyl_dom"/>
</dbReference>
<gene>
    <name evidence="3" type="ORF">F4562_000198</name>
</gene>
<dbReference type="GO" id="GO:0043041">
    <property type="term" value="P:amino acid activation for nonribosomal peptide biosynthetic process"/>
    <property type="evidence" value="ECO:0007669"/>
    <property type="project" value="TreeGrafter"/>
</dbReference>
<dbReference type="Gene3D" id="1.10.1200.10">
    <property type="entry name" value="ACP-like"/>
    <property type="match status" value="1"/>
</dbReference>
<name>A0A7W9ME68_9ACTN</name>
<evidence type="ECO:0000313" key="3">
    <source>
        <dbReference type="EMBL" id="MBB5817136.1"/>
    </source>
</evidence>
<evidence type="ECO:0000259" key="2">
    <source>
        <dbReference type="PROSITE" id="PS50075"/>
    </source>
</evidence>
<dbReference type="PROSITE" id="PS50075">
    <property type="entry name" value="CARRIER"/>
    <property type="match status" value="1"/>
</dbReference>
<dbReference type="RefSeq" id="WP_221207679.1">
    <property type="nucleotide sequence ID" value="NZ_JACHMP010000001.1"/>
</dbReference>
<dbReference type="InterPro" id="IPR009081">
    <property type="entry name" value="PP-bd_ACP"/>
</dbReference>
<dbReference type="InterPro" id="IPR020845">
    <property type="entry name" value="AMP-binding_CS"/>
</dbReference>
<evidence type="ECO:0000256" key="1">
    <source>
        <dbReference type="ARBA" id="ARBA00001957"/>
    </source>
</evidence>
<dbReference type="SUPFAM" id="SSF53474">
    <property type="entry name" value="alpha/beta-Hydrolases"/>
    <property type="match status" value="1"/>
</dbReference>
<dbReference type="Gene3D" id="3.40.50.12780">
    <property type="entry name" value="N-terminal domain of ligase-like"/>
    <property type="match status" value="1"/>
</dbReference>
<dbReference type="GO" id="GO:0005737">
    <property type="term" value="C:cytoplasm"/>
    <property type="evidence" value="ECO:0007669"/>
    <property type="project" value="TreeGrafter"/>
</dbReference>
<feature type="domain" description="Carrier" evidence="2">
    <location>
        <begin position="490"/>
        <end position="565"/>
    </location>
</feature>
<dbReference type="Pfam" id="PF13193">
    <property type="entry name" value="AMP-binding_C"/>
    <property type="match status" value="1"/>
</dbReference>
<dbReference type="SMART" id="SM00824">
    <property type="entry name" value="PKS_TE"/>
    <property type="match status" value="1"/>
</dbReference>
<dbReference type="NCBIfam" id="TIGR01733">
    <property type="entry name" value="AA-adenyl-dom"/>
    <property type="match status" value="1"/>
</dbReference>
<dbReference type="InterPro" id="IPR020802">
    <property type="entry name" value="TesA-like"/>
</dbReference>